<dbReference type="EMBL" id="CABFNP030001262">
    <property type="protein sequence ID" value="CAI6095237.1"/>
    <property type="molecule type" value="Genomic_DNA"/>
</dbReference>
<evidence type="ECO:0008006" key="3">
    <source>
        <dbReference type="Google" id="ProtNLM"/>
    </source>
</evidence>
<evidence type="ECO:0000313" key="2">
    <source>
        <dbReference type="Proteomes" id="UP001160390"/>
    </source>
</evidence>
<dbReference type="Gene3D" id="2.40.370.10">
    <property type="entry name" value="AttH-like domain"/>
    <property type="match status" value="2"/>
</dbReference>
<comment type="caution">
    <text evidence="1">The sequence shown here is derived from an EMBL/GenBank/DDBJ whole genome shotgun (WGS) entry which is preliminary data.</text>
</comment>
<dbReference type="Pfam" id="PF17186">
    <property type="entry name" value="Lipocalin_9"/>
    <property type="match status" value="1"/>
</dbReference>
<reference evidence="1" key="1">
    <citation type="submission" date="2023-01" db="EMBL/GenBank/DDBJ databases">
        <authorList>
            <person name="Piombo E."/>
        </authorList>
    </citation>
    <scope>NUCLEOTIDE SEQUENCE</scope>
</reference>
<sequence length="310" mass="34477">MKPYNVTGHQLDQSTKSSYFTISFITTTNNEQYFLLHHILKQTFGVAQVKSSILQLETLQRWDDVHIVVINTTNTTTNNDQLDFRYGEYGISAKSPDSVSSLQVDGTTPDYSFNITFNATSRLLLNGGTGAFAFGPNYSNTSEWGIPAGRTGGTLTISGDTLDIDAEKSLTWYDRQLIYNGAPDSWVWFGIHLPDAGIKGSIWSFINPETNIRYDFGTFRYGKESQLVLAGYVQPSASRKWTSPVSNATYTQSWVIDFEDVGSLTVESITDDQEIYDPKQIGSPVFEGFVTVSGTFFGRQVKGYAAVEQI</sequence>
<dbReference type="AlphaFoldDB" id="A0AA35Q7W8"/>
<keyword evidence="2" id="KW-1185">Reference proteome</keyword>
<protein>
    <recommendedName>
        <fullName evidence="3">AttH domain-containing protein</fullName>
    </recommendedName>
</protein>
<dbReference type="PANTHER" id="PTHR40617">
    <property type="entry name" value="TERPENE CYCLASE ASQC"/>
    <property type="match status" value="1"/>
</dbReference>
<name>A0AA35Q7W8_9HYPO</name>
<dbReference type="InterPro" id="IPR023374">
    <property type="entry name" value="AttH-like_dom_sf"/>
</dbReference>
<dbReference type="Proteomes" id="UP001160390">
    <property type="component" value="Unassembled WGS sequence"/>
</dbReference>
<dbReference type="SUPFAM" id="SSF159245">
    <property type="entry name" value="AttH-like"/>
    <property type="match status" value="1"/>
</dbReference>
<evidence type="ECO:0000313" key="1">
    <source>
        <dbReference type="EMBL" id="CAI6095237.1"/>
    </source>
</evidence>
<dbReference type="PANTHER" id="PTHR40617:SF1">
    <property type="entry name" value="ATTH DOMAIN-CONTAINING PROTEIN-RELATED"/>
    <property type="match status" value="1"/>
</dbReference>
<organism evidence="1 2">
    <name type="scientific">Clonostachys chloroleuca</name>
    <dbReference type="NCBI Taxonomy" id="1926264"/>
    <lineage>
        <taxon>Eukaryota</taxon>
        <taxon>Fungi</taxon>
        <taxon>Dikarya</taxon>
        <taxon>Ascomycota</taxon>
        <taxon>Pezizomycotina</taxon>
        <taxon>Sordariomycetes</taxon>
        <taxon>Hypocreomycetidae</taxon>
        <taxon>Hypocreales</taxon>
        <taxon>Bionectriaceae</taxon>
        <taxon>Clonostachys</taxon>
    </lineage>
</organism>
<accession>A0AA35Q7W8</accession>
<dbReference type="InterPro" id="IPR053112">
    <property type="entry name" value="Fungal_Dehydratase/Hydratase"/>
</dbReference>
<proteinExistence type="predicted"/>
<gene>
    <name evidence="1" type="ORF">CCHLO57077_00013324</name>
</gene>